<dbReference type="PANTHER" id="PTHR39639">
    <property type="entry name" value="CHROMOSOME 16, WHOLE GENOME SHOTGUN SEQUENCE"/>
    <property type="match status" value="1"/>
</dbReference>
<dbReference type="InterPro" id="IPR004919">
    <property type="entry name" value="GmrSD_N"/>
</dbReference>
<evidence type="ECO:0008006" key="5">
    <source>
        <dbReference type="Google" id="ProtNLM"/>
    </source>
</evidence>
<name>A0A1D8TQV5_9CYAN</name>
<reference evidence="4" key="1">
    <citation type="submission" date="2016-10" db="EMBL/GenBank/DDBJ databases">
        <title>Comparative genomics uncovers the prolific and rare metabolic potential of the cyanobacterial genus Moorea.</title>
        <authorList>
            <person name="Leao T."/>
            <person name="Castelao G."/>
            <person name="Korobeynikov A."/>
            <person name="Monroe E.A."/>
            <person name="Podell S."/>
            <person name="Glukhov E."/>
            <person name="Allen E."/>
            <person name="Gerwick W.H."/>
            <person name="Gerwick L."/>
        </authorList>
    </citation>
    <scope>NUCLEOTIDE SEQUENCE [LARGE SCALE GENOMIC DNA]</scope>
    <source>
        <strain evidence="4">PAL-8-15-08-1</strain>
    </source>
</reference>
<dbReference type="RefSeq" id="WP_070392500.1">
    <property type="nucleotide sequence ID" value="NZ_CP017599.1"/>
</dbReference>
<dbReference type="AlphaFoldDB" id="A0A1D8TQV5"/>
<dbReference type="Proteomes" id="UP000177870">
    <property type="component" value="Chromosome"/>
</dbReference>
<feature type="domain" description="Schlafen AlbA-2" evidence="2">
    <location>
        <begin position="443"/>
        <end position="575"/>
    </location>
</feature>
<evidence type="ECO:0000259" key="1">
    <source>
        <dbReference type="Pfam" id="PF03235"/>
    </source>
</evidence>
<dbReference type="OrthoDB" id="9770340at2"/>
<dbReference type="EMBL" id="CP017599">
    <property type="protein sequence ID" value="AOX00029.1"/>
    <property type="molecule type" value="Genomic_DNA"/>
</dbReference>
<dbReference type="InterPro" id="IPR007421">
    <property type="entry name" value="Schlafen_AlbA_2_dom"/>
</dbReference>
<evidence type="ECO:0000259" key="2">
    <source>
        <dbReference type="Pfam" id="PF04326"/>
    </source>
</evidence>
<dbReference type="InterPro" id="IPR038461">
    <property type="entry name" value="Schlafen_AlbA_2_dom_sf"/>
</dbReference>
<evidence type="ECO:0000313" key="3">
    <source>
        <dbReference type="EMBL" id="AOX00029.1"/>
    </source>
</evidence>
<proteinExistence type="predicted"/>
<feature type="domain" description="GmrSD restriction endonucleases N-terminal" evidence="1">
    <location>
        <begin position="19"/>
        <end position="171"/>
    </location>
</feature>
<dbReference type="Pfam" id="PF03235">
    <property type="entry name" value="GmrSD_N"/>
    <property type="match status" value="1"/>
</dbReference>
<sequence>MAELEPQAKSIQYVYTSWYSENKLYVNRRYQRKLVWTLKEKQKLIESIIKKYPIPAILIAELDNPPETYEIIDGLQRLHSIISFIETAFCTEYKKYFDLQYFPTAKSRADEGAFVPNPKAKSYLSQKEVTAILDYNLAFSLMRNATETEVNDVFDRINTYGHRLSDQERRQAGVQNDFSNMVREIASILRGDQTDTNILTLQQMPSISIDLPKTKQNYTVQADDVFWVKQGILRSTDLRDSMDEQCIADIAACIVGGKMIDRSKEALDKIYEQGSNESERILDALKVYDIKRFTKEFQYCVNEIITICNKGKSEKLRDIVFGKKASNAFPSFFAIIMIAFHELIVKESKDITDYSGIRKAIYNLAKKIGINRKAKAEDRRNNVDQVKVLIRDFFTEKENKKKIYNTPSIIDIESILNRAESELPNHELKPGLLSLENHRYIDEKLIENVIKTICAIANNGLDKTGKIIIGVTDKKTDADRIKELDNIECRQIGKWFVPGVNREAKFLRISEEDYFSIWTNAIKNSDLSPSLRDSVLSHLGFPSWDGLRLILIKILPQKELSYVGEELYWRNGDATELASNAKQIVMLGNRF</sequence>
<dbReference type="Pfam" id="PF04326">
    <property type="entry name" value="SLFN_AlbA_2"/>
    <property type="match status" value="1"/>
</dbReference>
<evidence type="ECO:0000313" key="4">
    <source>
        <dbReference type="Proteomes" id="UP000177870"/>
    </source>
</evidence>
<dbReference type="Gene3D" id="3.30.950.30">
    <property type="entry name" value="Schlafen, AAA domain"/>
    <property type="match status" value="1"/>
</dbReference>
<accession>A0A1D8TQV5</accession>
<gene>
    <name evidence="3" type="ORF">BJP34_11685</name>
</gene>
<dbReference type="STRING" id="1458985.BJP34_11685"/>
<organism evidence="3 4">
    <name type="scientific">Moorena producens PAL-8-15-08-1</name>
    <dbReference type="NCBI Taxonomy" id="1458985"/>
    <lineage>
        <taxon>Bacteria</taxon>
        <taxon>Bacillati</taxon>
        <taxon>Cyanobacteriota</taxon>
        <taxon>Cyanophyceae</taxon>
        <taxon>Coleofasciculales</taxon>
        <taxon>Coleofasciculaceae</taxon>
        <taxon>Moorena</taxon>
    </lineage>
</organism>
<dbReference type="KEGG" id="mpro:BJP34_11685"/>
<dbReference type="PANTHER" id="PTHR39639:SF1">
    <property type="entry name" value="DUF262 DOMAIN-CONTAINING PROTEIN"/>
    <property type="match status" value="1"/>
</dbReference>
<protein>
    <recommendedName>
        <fullName evidence="5">DUF262 domain-containing protein</fullName>
    </recommendedName>
</protein>